<dbReference type="Pfam" id="PF22770">
    <property type="entry name" value="POP1_C"/>
    <property type="match status" value="1"/>
</dbReference>
<feature type="domain" description="POPLD" evidence="6">
    <location>
        <begin position="504"/>
        <end position="606"/>
    </location>
</feature>
<dbReference type="GO" id="GO:0034965">
    <property type="term" value="P:intronic box C/D snoRNA processing"/>
    <property type="evidence" value="ECO:0007669"/>
    <property type="project" value="EnsemblFungi"/>
</dbReference>
<dbReference type="GeneID" id="30200175"/>
<dbReference type="GO" id="GO:0005697">
    <property type="term" value="C:telomerase holoenzyme complex"/>
    <property type="evidence" value="ECO:0007669"/>
    <property type="project" value="EnsemblFungi"/>
</dbReference>
<keyword evidence="3" id="KW-0539">Nucleus</keyword>
<keyword evidence="9" id="KW-1185">Reference proteome</keyword>
<dbReference type="InterPro" id="IPR012590">
    <property type="entry name" value="POPLD_dom"/>
</dbReference>
<dbReference type="STRING" id="683960.A0A1E3P981"/>
<dbReference type="GO" id="GO:0000171">
    <property type="term" value="F:ribonuclease MRP activity"/>
    <property type="evidence" value="ECO:0007669"/>
    <property type="project" value="EnsemblFungi"/>
</dbReference>
<evidence type="ECO:0000259" key="7">
    <source>
        <dbReference type="Pfam" id="PF22770"/>
    </source>
</evidence>
<evidence type="ECO:0000256" key="3">
    <source>
        <dbReference type="ARBA" id="ARBA00023242"/>
    </source>
</evidence>
<dbReference type="GO" id="GO:0003723">
    <property type="term" value="F:RNA binding"/>
    <property type="evidence" value="ECO:0007669"/>
    <property type="project" value="EnsemblFungi"/>
</dbReference>
<proteinExistence type="predicted"/>
<dbReference type="EMBL" id="KV454208">
    <property type="protein sequence ID" value="ODQ61973.1"/>
    <property type="molecule type" value="Genomic_DNA"/>
</dbReference>
<dbReference type="InterPro" id="IPR039182">
    <property type="entry name" value="Pop1"/>
</dbReference>
<protein>
    <submittedName>
        <fullName evidence="8">Uncharacterized protein</fullName>
    </submittedName>
</protein>
<dbReference type="InterPro" id="IPR009723">
    <property type="entry name" value="Pop1_N"/>
</dbReference>
<evidence type="ECO:0000259" key="6">
    <source>
        <dbReference type="Pfam" id="PF08170"/>
    </source>
</evidence>
<gene>
    <name evidence="8" type="ORF">WICANDRAFT_60047</name>
</gene>
<evidence type="ECO:0000256" key="2">
    <source>
        <dbReference type="ARBA" id="ARBA00022694"/>
    </source>
</evidence>
<dbReference type="RefSeq" id="XP_019041180.1">
    <property type="nucleotide sequence ID" value="XM_019182929.1"/>
</dbReference>
<name>A0A1E3P981_WICAA</name>
<dbReference type="PANTHER" id="PTHR22731:SF3">
    <property type="entry name" value="RIBONUCLEASES P_MRP PROTEIN SUBUNIT POP1"/>
    <property type="match status" value="1"/>
</dbReference>
<sequence length="804" mass="91454">MASKRSGDSGSGNVDSKTYRKLKRKQSRQIRSETNDPALNKDGVLNVHDFLKSRKYEINELEKAQLNSKFASSTRTFQSLPRKLRRRTASHNVKRIPKRLRNRAIREMANESGGVKKKKLRGKELYRARIAKNLLKIAARANNLMKLLPADQRLSSGKLKIRQRIKTLNEQIKNSKTNSGNFIKINNNVGSYDNTALNQLASLPIGKIKYMKRQRKFTWLSTHVWHAKRSHLIKRWGFQIPLKPTQKAFRLSHRNFNLTGGITWDKSYINTLVIQTDNIQSIASLLSQLTNGKATGKRFLQNGAIYEGLIYKELEVLGDGTILFFKNEQNNAKRLVVRLHPSIYEDIFNHLLQIKSEDVEIIDNRYAIGSIEVGGPISLPSLATILKPSDPKAEESKIFGKLCTESTLPDNTVFTYQAIDPRLANRNKPRPAQNTDIFDTLIEMKTSKSNINTNVVESLLTSEGRTNSYKDQLSLKQVAIKKDQDEIKNPSSFPVVIYKSSSNNWTVLLPWYWVLPVWHAINHIAHMNHGGLLQSHQLKFEQHKLYFPDDYPFTRSGFVENLLASKQKTAKWEKKPISKRVNYAKLKISKNDLQTGELGDPFSADWRYLQILKFGLSQVKLDKSTRTSSWNSKFERDIEEPHDVYNFIQDVKKSDKEADARGETLINPIKLLNELEEPKIPESPNDPLPVVPIKIELVGRGSTADNARIYSISEPSLSDWLKATRAKKATGRKVNEYPDMPNSSNLIGFITSGSYSLTKGFNTGVGAIDANYAKLQPNDSKKYCIVRNVGTDYGRLATWDVVQT</sequence>
<evidence type="ECO:0000259" key="5">
    <source>
        <dbReference type="Pfam" id="PF06978"/>
    </source>
</evidence>
<dbReference type="OrthoDB" id="442863at2759"/>
<evidence type="ECO:0000313" key="8">
    <source>
        <dbReference type="EMBL" id="ODQ61973.1"/>
    </source>
</evidence>
<dbReference type="PANTHER" id="PTHR22731">
    <property type="entry name" value="RIBONUCLEASES P/MRP PROTEIN SUBUNIT POP1"/>
    <property type="match status" value="1"/>
</dbReference>
<dbReference type="Pfam" id="PF06978">
    <property type="entry name" value="POP1_N"/>
    <property type="match status" value="1"/>
</dbReference>
<dbReference type="Proteomes" id="UP000094112">
    <property type="component" value="Unassembled WGS sequence"/>
</dbReference>
<feature type="region of interest" description="Disordered" evidence="4">
    <location>
        <begin position="1"/>
        <end position="41"/>
    </location>
</feature>
<evidence type="ECO:0000256" key="1">
    <source>
        <dbReference type="ARBA" id="ARBA00004123"/>
    </source>
</evidence>
<dbReference type="GO" id="GO:0005655">
    <property type="term" value="C:nucleolar ribonuclease P complex"/>
    <property type="evidence" value="ECO:0007669"/>
    <property type="project" value="EnsemblFungi"/>
</dbReference>
<comment type="subcellular location">
    <subcellularLocation>
        <location evidence="1">Nucleus</location>
    </subcellularLocation>
</comment>
<dbReference type="Pfam" id="PF08170">
    <property type="entry name" value="POPLD"/>
    <property type="match status" value="1"/>
</dbReference>
<dbReference type="InterPro" id="IPR055079">
    <property type="entry name" value="POP1_C"/>
</dbReference>
<accession>A0A1E3P981</accession>
<feature type="compositionally biased region" description="Basic residues" evidence="4">
    <location>
        <begin position="19"/>
        <end position="28"/>
    </location>
</feature>
<dbReference type="AlphaFoldDB" id="A0A1E3P981"/>
<feature type="domain" description="POP1 C-terminal" evidence="7">
    <location>
        <begin position="729"/>
        <end position="802"/>
    </location>
</feature>
<evidence type="ECO:0000256" key="4">
    <source>
        <dbReference type="SAM" id="MobiDB-lite"/>
    </source>
</evidence>
<organism evidence="8 9">
    <name type="scientific">Wickerhamomyces anomalus (strain ATCC 58044 / CBS 1984 / NCYC 433 / NRRL Y-366-8)</name>
    <name type="common">Yeast</name>
    <name type="synonym">Hansenula anomala</name>
    <dbReference type="NCBI Taxonomy" id="683960"/>
    <lineage>
        <taxon>Eukaryota</taxon>
        <taxon>Fungi</taxon>
        <taxon>Dikarya</taxon>
        <taxon>Ascomycota</taxon>
        <taxon>Saccharomycotina</taxon>
        <taxon>Saccharomycetes</taxon>
        <taxon>Phaffomycetales</taxon>
        <taxon>Wickerhamomycetaceae</taxon>
        <taxon>Wickerhamomyces</taxon>
    </lineage>
</organism>
<dbReference type="GO" id="GO:0001682">
    <property type="term" value="P:tRNA 5'-leader removal"/>
    <property type="evidence" value="ECO:0007669"/>
    <property type="project" value="EnsemblFungi"/>
</dbReference>
<feature type="domain" description="Pop1 N-terminal" evidence="5">
    <location>
        <begin position="50"/>
        <end position="276"/>
    </location>
</feature>
<evidence type="ECO:0000313" key="9">
    <source>
        <dbReference type="Proteomes" id="UP000094112"/>
    </source>
</evidence>
<dbReference type="GO" id="GO:0000294">
    <property type="term" value="P:nuclear-transcribed mRNA catabolic process, RNase MRP-dependent"/>
    <property type="evidence" value="ECO:0007669"/>
    <property type="project" value="EnsemblFungi"/>
</dbReference>
<dbReference type="GO" id="GO:0000172">
    <property type="term" value="C:ribonuclease MRP complex"/>
    <property type="evidence" value="ECO:0007669"/>
    <property type="project" value="EnsemblFungi"/>
</dbReference>
<dbReference type="GO" id="GO:0000460">
    <property type="term" value="P:maturation of 5.8S rRNA"/>
    <property type="evidence" value="ECO:0007669"/>
    <property type="project" value="EnsemblFungi"/>
</dbReference>
<keyword evidence="2" id="KW-0819">tRNA processing</keyword>
<dbReference type="GO" id="GO:0004526">
    <property type="term" value="F:ribonuclease P activity"/>
    <property type="evidence" value="ECO:0007669"/>
    <property type="project" value="EnsemblFungi"/>
</dbReference>
<reference evidence="8 9" key="1">
    <citation type="journal article" date="2016" name="Proc. Natl. Acad. Sci. U.S.A.">
        <title>Comparative genomics of biotechnologically important yeasts.</title>
        <authorList>
            <person name="Riley R."/>
            <person name="Haridas S."/>
            <person name="Wolfe K.H."/>
            <person name="Lopes M.R."/>
            <person name="Hittinger C.T."/>
            <person name="Goeker M."/>
            <person name="Salamov A.A."/>
            <person name="Wisecaver J.H."/>
            <person name="Long T.M."/>
            <person name="Calvey C.H."/>
            <person name="Aerts A.L."/>
            <person name="Barry K.W."/>
            <person name="Choi C."/>
            <person name="Clum A."/>
            <person name="Coughlan A.Y."/>
            <person name="Deshpande S."/>
            <person name="Douglass A.P."/>
            <person name="Hanson S.J."/>
            <person name="Klenk H.-P."/>
            <person name="LaButti K.M."/>
            <person name="Lapidus A."/>
            <person name="Lindquist E.A."/>
            <person name="Lipzen A.M."/>
            <person name="Meier-Kolthoff J.P."/>
            <person name="Ohm R.A."/>
            <person name="Otillar R.P."/>
            <person name="Pangilinan J.L."/>
            <person name="Peng Y."/>
            <person name="Rokas A."/>
            <person name="Rosa C.A."/>
            <person name="Scheuner C."/>
            <person name="Sibirny A.A."/>
            <person name="Slot J.C."/>
            <person name="Stielow J.B."/>
            <person name="Sun H."/>
            <person name="Kurtzman C.P."/>
            <person name="Blackwell M."/>
            <person name="Grigoriev I.V."/>
            <person name="Jeffries T.W."/>
        </authorList>
    </citation>
    <scope>NUCLEOTIDE SEQUENCE [LARGE SCALE GENOMIC DNA]</scope>
    <source>
        <strain evidence="9">ATCC 58044 / CBS 1984 / NCYC 433 / NRRL Y-366-8</strain>
    </source>
</reference>